<dbReference type="AlphaFoldDB" id="A0A6M4H2D6"/>
<proteinExistence type="predicted"/>
<dbReference type="Proteomes" id="UP000503096">
    <property type="component" value="Chromosome"/>
</dbReference>
<sequence length="94" mass="10402">MVWVAVAGYVALVAWDLYRRHTVGERALDTLLKHLSIEHRAVLMMVSVGIAVVVLAVSLLRAKDNPAFKLKPFWKVAAAVSLLMAAYVWATNDI</sequence>
<keyword evidence="1" id="KW-1133">Transmembrane helix</keyword>
<dbReference type="EMBL" id="CP053073">
    <property type="protein sequence ID" value="QJR13491.1"/>
    <property type="molecule type" value="Genomic_DNA"/>
</dbReference>
<name>A0A6M4H2D6_9PROT</name>
<keyword evidence="1" id="KW-0472">Membrane</keyword>
<evidence type="ECO:0000313" key="2">
    <source>
        <dbReference type="EMBL" id="QJR13485.1"/>
    </source>
</evidence>
<dbReference type="KEGG" id="upl:DSM104440_00275"/>
<evidence type="ECO:0000313" key="4">
    <source>
        <dbReference type="Proteomes" id="UP000503096"/>
    </source>
</evidence>
<dbReference type="InParanoid" id="A0A6M4H2D6"/>
<keyword evidence="4" id="KW-1185">Reference proteome</keyword>
<protein>
    <submittedName>
        <fullName evidence="2">Uncharacterized protein</fullName>
    </submittedName>
</protein>
<evidence type="ECO:0000313" key="3">
    <source>
        <dbReference type="EMBL" id="QJR13491.1"/>
    </source>
</evidence>
<feature type="transmembrane region" description="Helical" evidence="1">
    <location>
        <begin position="72"/>
        <end position="90"/>
    </location>
</feature>
<organism evidence="2 4">
    <name type="scientific">Usitatibacter palustris</name>
    <dbReference type="NCBI Taxonomy" id="2732487"/>
    <lineage>
        <taxon>Bacteria</taxon>
        <taxon>Pseudomonadati</taxon>
        <taxon>Pseudomonadota</taxon>
        <taxon>Betaproteobacteria</taxon>
        <taxon>Nitrosomonadales</taxon>
        <taxon>Usitatibacteraceae</taxon>
        <taxon>Usitatibacter</taxon>
    </lineage>
</organism>
<evidence type="ECO:0000256" key="1">
    <source>
        <dbReference type="SAM" id="Phobius"/>
    </source>
</evidence>
<reference evidence="2 4" key="1">
    <citation type="submission" date="2020-04" db="EMBL/GenBank/DDBJ databases">
        <title>Usitatibacter rugosus gen. nov., sp. nov. and Usitatibacter palustris sp. nov., novel members of Usitatibacteraceae fam. nov. within the order Nitrosomonadales isolated from soil.</title>
        <authorList>
            <person name="Huber K.J."/>
            <person name="Neumann-Schaal M."/>
            <person name="Geppert A."/>
            <person name="Luckner M."/>
            <person name="Wanner G."/>
            <person name="Overmann J."/>
        </authorList>
    </citation>
    <scope>NUCLEOTIDE SEQUENCE [LARGE SCALE GENOMIC DNA]</scope>
    <source>
        <strain evidence="2 4">Swamp67</strain>
    </source>
</reference>
<accession>A0A6M4H2D6</accession>
<keyword evidence="1" id="KW-0812">Transmembrane</keyword>
<dbReference type="KEGG" id="upl:DSM104440_00269"/>
<dbReference type="EMBL" id="CP053073">
    <property type="protein sequence ID" value="QJR13485.1"/>
    <property type="molecule type" value="Genomic_DNA"/>
</dbReference>
<feature type="transmembrane region" description="Helical" evidence="1">
    <location>
        <begin position="41"/>
        <end position="60"/>
    </location>
</feature>
<gene>
    <name evidence="2" type="ORF">DSM104440_00269</name>
    <name evidence="3" type="ORF">DSM104440_00275</name>
</gene>